<dbReference type="Proteomes" id="UP001596104">
    <property type="component" value="Unassembled WGS sequence"/>
</dbReference>
<evidence type="ECO:0000313" key="1">
    <source>
        <dbReference type="EMBL" id="MFC5392920.1"/>
    </source>
</evidence>
<dbReference type="RefSeq" id="WP_291672240.1">
    <property type="nucleotide sequence ID" value="NZ_JBHSLV010000018.1"/>
</dbReference>
<proteinExistence type="predicted"/>
<sequence length="42" mass="4630">MIAIVKHAYDAVVDAAKFAAAVWHDARVMQAQAEEKYGHLGF</sequence>
<name>A0ABW0H6Q0_9HYPH</name>
<gene>
    <name evidence="1" type="ORF">ACFPPC_09775</name>
</gene>
<evidence type="ECO:0000313" key="2">
    <source>
        <dbReference type="Proteomes" id="UP001596104"/>
    </source>
</evidence>
<dbReference type="EMBL" id="JBHSLV010000018">
    <property type="protein sequence ID" value="MFC5392920.1"/>
    <property type="molecule type" value="Genomic_DNA"/>
</dbReference>
<protein>
    <submittedName>
        <fullName evidence="1">Uncharacterized protein</fullName>
    </submittedName>
</protein>
<comment type="caution">
    <text evidence="1">The sequence shown here is derived from an EMBL/GenBank/DDBJ whole genome shotgun (WGS) entry which is preliminary data.</text>
</comment>
<accession>A0ABW0H6Q0</accession>
<keyword evidence="2" id="KW-1185">Reference proteome</keyword>
<reference evidence="2" key="1">
    <citation type="journal article" date="2019" name="Int. J. Syst. Evol. Microbiol.">
        <title>The Global Catalogue of Microorganisms (GCM) 10K type strain sequencing project: providing services to taxonomists for standard genome sequencing and annotation.</title>
        <authorList>
            <consortium name="The Broad Institute Genomics Platform"/>
            <consortium name="The Broad Institute Genome Sequencing Center for Infectious Disease"/>
            <person name="Wu L."/>
            <person name="Ma J."/>
        </authorList>
    </citation>
    <scope>NUCLEOTIDE SEQUENCE [LARGE SCALE GENOMIC DNA]</scope>
    <source>
        <strain evidence="2">CGMCC 1.16326</strain>
    </source>
</reference>
<organism evidence="1 2">
    <name type="scientific">Bosea vestrisii</name>
    <dbReference type="NCBI Taxonomy" id="151416"/>
    <lineage>
        <taxon>Bacteria</taxon>
        <taxon>Pseudomonadati</taxon>
        <taxon>Pseudomonadota</taxon>
        <taxon>Alphaproteobacteria</taxon>
        <taxon>Hyphomicrobiales</taxon>
        <taxon>Boseaceae</taxon>
        <taxon>Bosea</taxon>
    </lineage>
</organism>